<name>A0ABS5GKC3_9BRAD</name>
<dbReference type="SUPFAM" id="SSF110849">
    <property type="entry name" value="ParB/Sulfiredoxin"/>
    <property type="match status" value="1"/>
</dbReference>
<proteinExistence type="predicted"/>
<evidence type="ECO:0000313" key="4">
    <source>
        <dbReference type="EMBL" id="MBR1141504.1"/>
    </source>
</evidence>
<dbReference type="SUPFAM" id="SSF109709">
    <property type="entry name" value="KorB DNA-binding domain-like"/>
    <property type="match status" value="1"/>
</dbReference>
<feature type="compositionally biased region" description="Polar residues" evidence="2">
    <location>
        <begin position="654"/>
        <end position="672"/>
    </location>
</feature>
<reference evidence="5" key="1">
    <citation type="journal article" date="2021" name="ISME J.">
        <title>Evolutionary origin and ecological implication of a unique nif island in free-living Bradyrhizobium lineages.</title>
        <authorList>
            <person name="Tao J."/>
        </authorList>
    </citation>
    <scope>NUCLEOTIDE SEQUENCE [LARGE SCALE GENOMIC DNA]</scope>
    <source>
        <strain evidence="5">SZCCT0094</strain>
    </source>
</reference>
<dbReference type="Gene3D" id="3.90.1530.30">
    <property type="match status" value="1"/>
</dbReference>
<protein>
    <submittedName>
        <fullName evidence="4">ParB N-terminal domain-containing protein</fullName>
    </submittedName>
</protein>
<dbReference type="EMBL" id="JAFCLK010000069">
    <property type="protein sequence ID" value="MBR1141504.1"/>
    <property type="molecule type" value="Genomic_DNA"/>
</dbReference>
<dbReference type="InterPro" id="IPR036086">
    <property type="entry name" value="ParB/Sulfiredoxin_sf"/>
</dbReference>
<dbReference type="RefSeq" id="WP_211400831.1">
    <property type="nucleotide sequence ID" value="NZ_JAFCLK010000069.1"/>
</dbReference>
<evidence type="ECO:0000256" key="2">
    <source>
        <dbReference type="SAM" id="MobiDB-lite"/>
    </source>
</evidence>
<dbReference type="CDD" id="cd16406">
    <property type="entry name" value="ParB_N_like"/>
    <property type="match status" value="1"/>
</dbReference>
<keyword evidence="5" id="KW-1185">Reference proteome</keyword>
<accession>A0ABS5GKC3</accession>
<evidence type="ECO:0000259" key="3">
    <source>
        <dbReference type="SMART" id="SM00470"/>
    </source>
</evidence>
<evidence type="ECO:0000256" key="1">
    <source>
        <dbReference type="SAM" id="Coils"/>
    </source>
</evidence>
<dbReference type="Pfam" id="PF02195">
    <property type="entry name" value="ParB_N"/>
    <property type="match status" value="1"/>
</dbReference>
<feature type="domain" description="ParB-like N-terminal" evidence="3">
    <location>
        <begin position="14"/>
        <end position="115"/>
    </location>
</feature>
<dbReference type="InterPro" id="IPR003115">
    <property type="entry name" value="ParB_N"/>
</dbReference>
<gene>
    <name evidence="4" type="ORF">JQ619_37735</name>
</gene>
<feature type="coiled-coil region" evidence="1">
    <location>
        <begin position="308"/>
        <end position="335"/>
    </location>
</feature>
<feature type="compositionally biased region" description="Polar residues" evidence="2">
    <location>
        <begin position="413"/>
        <end position="430"/>
    </location>
</feature>
<dbReference type="Proteomes" id="UP001314635">
    <property type="component" value="Unassembled WGS sequence"/>
</dbReference>
<sequence length="709" mass="78118">MAKSVRKIVLSQSRDIPFNRLVLSQSNVRRIKAGVSIEELAQDIARRTLLQSLTVRPVLDEGGAETGVFEIPAGGRRYRALELLVKQKRLARNAPVPCVIRTDGLAEEDSLAENVQRAPLHALDQFRAFRDMSEKGMSEDEIAAAFFVSVQVVKQRLRLAAISPALLDVHAEDGMSLDQLMAFAVNPDHERQQQVWQAVQRSHNKEPYYIRRLLTEGAVRASDKRAQFVGIEAYEAAGGDIIRDLFQQDDGGWLQEPMLLDRLVAEKLEREAGNIRSEGWKWVEVAVDFPYGHIYGLRRISGESVLMTDEEQAAAEALRAEYERLEQEHSDVDVLPEGIDQRLGEIETALAELDERPVQYDPDEVARAGAFVSIDASGALRVERGYVRPEDEPAVPQAEGEVDAERSAIPAATSASGDKTEGQTGTSANTEEPDQEEGIKPIPDRLMTELTAYRTLALRDALAGDPDVAFLAALHALCLKLFYRYTPESCVDIDAKSVVFGSQAPGLGDATIAKSVDERHRQWSEQLPRDSAELWDTLATFDRDSRDALFAHCIALSVNAVYEPWNRRPRALGHADRLAEAVGLDIAAAGWTPTVDNYLGRVTKARILQAVREARGETAAQLIEHLKKGEMAERAQELLAGTGWLPEPLRTPGQAISTTSVDVESDQVSRSDSIGEDTKPAEREAARPGAEHPAEDDAILTDEPLVAAE</sequence>
<feature type="compositionally biased region" description="Basic and acidic residues" evidence="2">
    <location>
        <begin position="676"/>
        <end position="695"/>
    </location>
</feature>
<feature type="region of interest" description="Disordered" evidence="2">
    <location>
        <begin position="387"/>
        <end position="443"/>
    </location>
</feature>
<evidence type="ECO:0000313" key="5">
    <source>
        <dbReference type="Proteomes" id="UP001314635"/>
    </source>
</evidence>
<dbReference type="PANTHER" id="PTHR33375:SF7">
    <property type="entry name" value="CHROMOSOME 2-PARTITIONING PROTEIN PARB-RELATED"/>
    <property type="match status" value="1"/>
</dbReference>
<dbReference type="Gene3D" id="1.10.10.2830">
    <property type="match status" value="1"/>
</dbReference>
<feature type="region of interest" description="Disordered" evidence="2">
    <location>
        <begin position="644"/>
        <end position="709"/>
    </location>
</feature>
<dbReference type="InterPro" id="IPR050336">
    <property type="entry name" value="Chromosome_partition/occlusion"/>
</dbReference>
<comment type="caution">
    <text evidence="4">The sequence shown here is derived from an EMBL/GenBank/DDBJ whole genome shotgun (WGS) entry which is preliminary data.</text>
</comment>
<keyword evidence="1" id="KW-0175">Coiled coil</keyword>
<organism evidence="4 5">
    <name type="scientific">Bradyrhizobium denitrificans</name>
    <dbReference type="NCBI Taxonomy" id="2734912"/>
    <lineage>
        <taxon>Bacteria</taxon>
        <taxon>Pseudomonadati</taxon>
        <taxon>Pseudomonadota</taxon>
        <taxon>Alphaproteobacteria</taxon>
        <taxon>Hyphomicrobiales</taxon>
        <taxon>Nitrobacteraceae</taxon>
        <taxon>Bradyrhizobium</taxon>
    </lineage>
</organism>
<dbReference type="SMART" id="SM00470">
    <property type="entry name" value="ParB"/>
    <property type="match status" value="1"/>
</dbReference>
<dbReference type="PANTHER" id="PTHR33375">
    <property type="entry name" value="CHROMOSOME-PARTITIONING PROTEIN PARB-RELATED"/>
    <property type="match status" value="1"/>
</dbReference>